<reference evidence="2 3" key="1">
    <citation type="submission" date="2016-10" db="EMBL/GenBank/DDBJ databases">
        <authorList>
            <person name="de Groot N.N."/>
        </authorList>
    </citation>
    <scope>NUCLEOTIDE SEQUENCE [LARGE SCALE GENOMIC DNA]</scope>
    <source>
        <strain evidence="2 3">DSM 9179</strain>
    </source>
</reference>
<organism evidence="2 3">
    <name type="scientific">[Clostridium] fimetarium</name>
    <dbReference type="NCBI Taxonomy" id="99656"/>
    <lineage>
        <taxon>Bacteria</taxon>
        <taxon>Bacillati</taxon>
        <taxon>Bacillota</taxon>
        <taxon>Clostridia</taxon>
        <taxon>Lachnospirales</taxon>
        <taxon>Lachnospiraceae</taxon>
    </lineage>
</organism>
<sequence>MQEIIEEYGEFIIDAVSGVLLLGILVYFFLGSPMTSLIQKFIISVLGGGM</sequence>
<evidence type="ECO:0000313" key="2">
    <source>
        <dbReference type="EMBL" id="SEW00940.1"/>
    </source>
</evidence>
<dbReference type="Proteomes" id="UP000199701">
    <property type="component" value="Unassembled WGS sequence"/>
</dbReference>
<dbReference type="EMBL" id="FOJI01000003">
    <property type="protein sequence ID" value="SEW00940.1"/>
    <property type="molecule type" value="Genomic_DNA"/>
</dbReference>
<proteinExistence type="predicted"/>
<dbReference type="AlphaFoldDB" id="A0A1I0NID1"/>
<dbReference type="RefSeq" id="WP_170841299.1">
    <property type="nucleotide sequence ID" value="NZ_FOJI01000003.1"/>
</dbReference>
<keyword evidence="1" id="KW-0472">Membrane</keyword>
<evidence type="ECO:0000256" key="1">
    <source>
        <dbReference type="SAM" id="Phobius"/>
    </source>
</evidence>
<protein>
    <submittedName>
        <fullName evidence="2">Uncharacterized protein</fullName>
    </submittedName>
</protein>
<feature type="transmembrane region" description="Helical" evidence="1">
    <location>
        <begin position="12"/>
        <end position="30"/>
    </location>
</feature>
<accession>A0A1I0NID1</accession>
<keyword evidence="1" id="KW-1133">Transmembrane helix</keyword>
<evidence type="ECO:0000313" key="3">
    <source>
        <dbReference type="Proteomes" id="UP000199701"/>
    </source>
</evidence>
<dbReference type="STRING" id="99656.SAMN05421659_103116"/>
<name>A0A1I0NID1_9FIRM</name>
<keyword evidence="3" id="KW-1185">Reference proteome</keyword>
<gene>
    <name evidence="2" type="ORF">SAMN05421659_103116</name>
</gene>
<keyword evidence="1" id="KW-0812">Transmembrane</keyword>